<evidence type="ECO:0000256" key="4">
    <source>
        <dbReference type="ARBA" id="ARBA00022982"/>
    </source>
</evidence>
<evidence type="ECO:0000259" key="8">
    <source>
        <dbReference type="PROSITE" id="PS51379"/>
    </source>
</evidence>
<protein>
    <recommendedName>
        <fullName evidence="8">4Fe-4S ferredoxin-type domain-containing protein</fullName>
    </recommendedName>
</protein>
<dbReference type="GO" id="GO:0005886">
    <property type="term" value="C:plasma membrane"/>
    <property type="evidence" value="ECO:0007669"/>
    <property type="project" value="TreeGrafter"/>
</dbReference>
<feature type="transmembrane region" description="Helical" evidence="7">
    <location>
        <begin position="107"/>
        <end position="125"/>
    </location>
</feature>
<keyword evidence="7" id="KW-1133">Transmembrane helix</keyword>
<feature type="transmembrane region" description="Helical" evidence="7">
    <location>
        <begin position="137"/>
        <end position="155"/>
    </location>
</feature>
<dbReference type="GO" id="GO:0051539">
    <property type="term" value="F:4 iron, 4 sulfur cluster binding"/>
    <property type="evidence" value="ECO:0007669"/>
    <property type="project" value="UniProtKB-KW"/>
</dbReference>
<organism evidence="9 10">
    <name type="scientific">Prolixibacter bellariivorans</name>
    <dbReference type="NCBI Taxonomy" id="314319"/>
    <lineage>
        <taxon>Bacteria</taxon>
        <taxon>Pseudomonadati</taxon>
        <taxon>Bacteroidota</taxon>
        <taxon>Bacteroidia</taxon>
        <taxon>Marinilabiliales</taxon>
        <taxon>Prolixibacteraceae</taxon>
        <taxon>Prolixibacter</taxon>
    </lineage>
</organism>
<dbReference type="AlphaFoldDB" id="A0A5M4AUR5"/>
<evidence type="ECO:0000313" key="9">
    <source>
        <dbReference type="EMBL" id="GET31363.1"/>
    </source>
</evidence>
<feature type="transmembrane region" description="Helical" evidence="7">
    <location>
        <begin position="234"/>
        <end position="253"/>
    </location>
</feature>
<feature type="domain" description="4Fe-4S ferredoxin-type" evidence="8">
    <location>
        <begin position="344"/>
        <end position="369"/>
    </location>
</feature>
<sequence>MTLGMLLMVVAFVVAFSLISVSMWEGKKVEAETLIELQYNQEMSLKEFADANKLPDKVVMRVFHLKNPKQLEQSLKNFPVTKEELLKEVNETYAIYAESLSKNWMKIGLKFILWFLFLSFMYYLIRKDKVSAKNRKWVYLISLVVFGVILGSDPSPMGTVKDAVTMYAIHYVLFIPRFVALLVFLLMVVVFNKFICAWGCQLGALQDFIFRLNRNKKDTKGLIRQYKIPFAVSNGIRIGFFILFTVIAFAWTFDIVEYIDPFKIFYPQVVSIVGWIFIGLILVASVFVYRPWCHFFCPFGLVGWLFERFSFVKIKVNYSKCIDCDACSKACPSTVMNTILKQDKVIPDCFSCATCINVCPTDAITFAGGKREKVPVGKFQKENN</sequence>
<evidence type="ECO:0000256" key="2">
    <source>
        <dbReference type="ARBA" id="ARBA00022485"/>
    </source>
</evidence>
<evidence type="ECO:0000256" key="7">
    <source>
        <dbReference type="SAM" id="Phobius"/>
    </source>
</evidence>
<dbReference type="Gene3D" id="3.30.70.20">
    <property type="match status" value="1"/>
</dbReference>
<feature type="domain" description="4Fe-4S ferredoxin-type" evidence="8">
    <location>
        <begin position="312"/>
        <end position="341"/>
    </location>
</feature>
<keyword evidence="10" id="KW-1185">Reference proteome</keyword>
<dbReference type="PROSITE" id="PS51379">
    <property type="entry name" value="4FE4S_FER_2"/>
    <property type="match status" value="2"/>
</dbReference>
<evidence type="ECO:0000256" key="1">
    <source>
        <dbReference type="ARBA" id="ARBA00022448"/>
    </source>
</evidence>
<keyword evidence="3" id="KW-0479">Metal-binding</keyword>
<name>A0A5M4AUR5_9BACT</name>
<proteinExistence type="predicted"/>
<dbReference type="Proteomes" id="UP000391834">
    <property type="component" value="Unassembled WGS sequence"/>
</dbReference>
<reference evidence="9 10" key="1">
    <citation type="submission" date="2019-10" db="EMBL/GenBank/DDBJ databases">
        <title>Prolixibacter strains distinguished by the presence of nitrate reductase genes were adept at nitrate-dependent anaerobic corrosion of metallic iron and carbon steel.</title>
        <authorList>
            <person name="Iino T."/>
            <person name="Shono N."/>
            <person name="Ito K."/>
            <person name="Nakamura R."/>
            <person name="Sueoka K."/>
            <person name="Harayama S."/>
            <person name="Ohkuma M."/>
        </authorList>
    </citation>
    <scope>NUCLEOTIDE SEQUENCE [LARGE SCALE GENOMIC DNA]</scope>
    <source>
        <strain evidence="9 10">JCM 13498</strain>
    </source>
</reference>
<dbReference type="PANTHER" id="PTHR30176">
    <property type="entry name" value="FERREDOXIN-TYPE PROTEIN NAPH"/>
    <property type="match status" value="1"/>
</dbReference>
<keyword evidence="4" id="KW-0249">Electron transport</keyword>
<dbReference type="SUPFAM" id="SSF54862">
    <property type="entry name" value="4Fe-4S ferredoxins"/>
    <property type="match status" value="1"/>
</dbReference>
<dbReference type="Pfam" id="PF13187">
    <property type="entry name" value="Fer4_9"/>
    <property type="match status" value="1"/>
</dbReference>
<dbReference type="PROSITE" id="PS00198">
    <property type="entry name" value="4FE4S_FER_1"/>
    <property type="match status" value="2"/>
</dbReference>
<evidence type="ECO:0000256" key="5">
    <source>
        <dbReference type="ARBA" id="ARBA00023004"/>
    </source>
</evidence>
<feature type="transmembrane region" description="Helical" evidence="7">
    <location>
        <begin position="167"/>
        <end position="191"/>
    </location>
</feature>
<dbReference type="InterPro" id="IPR017900">
    <property type="entry name" value="4Fe4S_Fe_S_CS"/>
</dbReference>
<dbReference type="Pfam" id="PF12801">
    <property type="entry name" value="Fer4_5"/>
    <property type="match status" value="2"/>
</dbReference>
<accession>A0A5M4AUR5</accession>
<dbReference type="GO" id="GO:0046872">
    <property type="term" value="F:metal ion binding"/>
    <property type="evidence" value="ECO:0007669"/>
    <property type="project" value="UniProtKB-KW"/>
</dbReference>
<keyword evidence="5" id="KW-0408">Iron</keyword>
<keyword evidence="1" id="KW-0813">Transport</keyword>
<dbReference type="PANTHER" id="PTHR30176:SF3">
    <property type="entry name" value="FERREDOXIN-TYPE PROTEIN NAPH"/>
    <property type="match status" value="1"/>
</dbReference>
<evidence type="ECO:0000313" key="10">
    <source>
        <dbReference type="Proteomes" id="UP000391834"/>
    </source>
</evidence>
<dbReference type="OrthoDB" id="9806398at2"/>
<keyword evidence="7" id="KW-0812">Transmembrane</keyword>
<keyword evidence="7" id="KW-0472">Membrane</keyword>
<evidence type="ECO:0000256" key="3">
    <source>
        <dbReference type="ARBA" id="ARBA00022723"/>
    </source>
</evidence>
<keyword evidence="6" id="KW-0411">Iron-sulfur</keyword>
<keyword evidence="2" id="KW-0004">4Fe-4S</keyword>
<evidence type="ECO:0000256" key="6">
    <source>
        <dbReference type="ARBA" id="ARBA00023014"/>
    </source>
</evidence>
<dbReference type="InterPro" id="IPR017896">
    <property type="entry name" value="4Fe4S_Fe-S-bd"/>
</dbReference>
<dbReference type="EMBL" id="BLAX01000001">
    <property type="protein sequence ID" value="GET31363.1"/>
    <property type="molecule type" value="Genomic_DNA"/>
</dbReference>
<dbReference type="InterPro" id="IPR051684">
    <property type="entry name" value="Electron_Trans/Redox"/>
</dbReference>
<feature type="transmembrane region" description="Helical" evidence="7">
    <location>
        <begin position="265"/>
        <end position="289"/>
    </location>
</feature>
<gene>
    <name evidence="9" type="ORF">PbJCM13498_02260</name>
</gene>
<comment type="caution">
    <text evidence="9">The sequence shown here is derived from an EMBL/GenBank/DDBJ whole genome shotgun (WGS) entry which is preliminary data.</text>
</comment>